<accession>A0A0A9GUF8</accession>
<reference evidence="1" key="1">
    <citation type="submission" date="2014-09" db="EMBL/GenBank/DDBJ databases">
        <authorList>
            <person name="Magalhaes I.L.F."/>
            <person name="Oliveira U."/>
            <person name="Santos F.R."/>
            <person name="Vidigal T.H.D.A."/>
            <person name="Brescovit A.D."/>
            <person name="Santos A.J."/>
        </authorList>
    </citation>
    <scope>NUCLEOTIDE SEQUENCE</scope>
    <source>
        <tissue evidence="1">Shoot tissue taken approximately 20 cm above the soil surface</tissue>
    </source>
</reference>
<reference evidence="1" key="2">
    <citation type="journal article" date="2015" name="Data Brief">
        <title>Shoot transcriptome of the giant reed, Arundo donax.</title>
        <authorList>
            <person name="Barrero R.A."/>
            <person name="Guerrero F.D."/>
            <person name="Moolhuijzen P."/>
            <person name="Goolsby J.A."/>
            <person name="Tidwell J."/>
            <person name="Bellgard S.E."/>
            <person name="Bellgard M.I."/>
        </authorList>
    </citation>
    <scope>NUCLEOTIDE SEQUENCE</scope>
    <source>
        <tissue evidence="1">Shoot tissue taken approximately 20 cm above the soil surface</tissue>
    </source>
</reference>
<name>A0A0A9GUF8_ARUDO</name>
<sequence>MDERGENDVGWADESTKSYDKLASDSINTAYHHSIKFGKSSNEEVKRTQNIRSMYLKDIKESLGRIRAEPSNRVQTTSAGYYSRYAVQEPISVCKEIRVPLRDSARDSGRERAPELVVTSPQEETSRWRREQYALQILEDVQSARIAEKTRMEMEIRVLKTQIASMERQVMNLNHFSEVKSRSGRH</sequence>
<dbReference type="AlphaFoldDB" id="A0A0A9GUF8"/>
<organism evidence="1">
    <name type="scientific">Arundo donax</name>
    <name type="common">Giant reed</name>
    <name type="synonym">Donax arundinaceus</name>
    <dbReference type="NCBI Taxonomy" id="35708"/>
    <lineage>
        <taxon>Eukaryota</taxon>
        <taxon>Viridiplantae</taxon>
        <taxon>Streptophyta</taxon>
        <taxon>Embryophyta</taxon>
        <taxon>Tracheophyta</taxon>
        <taxon>Spermatophyta</taxon>
        <taxon>Magnoliopsida</taxon>
        <taxon>Liliopsida</taxon>
        <taxon>Poales</taxon>
        <taxon>Poaceae</taxon>
        <taxon>PACMAD clade</taxon>
        <taxon>Arundinoideae</taxon>
        <taxon>Arundineae</taxon>
        <taxon>Arundo</taxon>
    </lineage>
</organism>
<proteinExistence type="predicted"/>
<evidence type="ECO:0000313" key="1">
    <source>
        <dbReference type="EMBL" id="JAE27169.1"/>
    </source>
</evidence>
<protein>
    <submittedName>
        <fullName evidence="1">Uncharacterized protein</fullName>
    </submittedName>
</protein>
<dbReference type="EMBL" id="GBRH01170727">
    <property type="protein sequence ID" value="JAE27169.1"/>
    <property type="molecule type" value="Transcribed_RNA"/>
</dbReference>